<evidence type="ECO:0000313" key="1">
    <source>
        <dbReference type="EMBL" id="GHB25008.1"/>
    </source>
</evidence>
<evidence type="ECO:0008006" key="3">
    <source>
        <dbReference type="Google" id="ProtNLM"/>
    </source>
</evidence>
<organism evidence="1 2">
    <name type="scientific">Mongoliitalea lutea</name>
    <dbReference type="NCBI Taxonomy" id="849756"/>
    <lineage>
        <taxon>Bacteria</taxon>
        <taxon>Pseudomonadati</taxon>
        <taxon>Bacteroidota</taxon>
        <taxon>Cytophagia</taxon>
        <taxon>Cytophagales</taxon>
        <taxon>Cyclobacteriaceae</taxon>
        <taxon>Mongoliitalea</taxon>
    </lineage>
</organism>
<reference evidence="1" key="1">
    <citation type="journal article" date="2014" name="Int. J. Syst. Evol. Microbiol.">
        <title>Complete genome sequence of Corynebacterium casei LMG S-19264T (=DSM 44701T), isolated from a smear-ripened cheese.</title>
        <authorList>
            <consortium name="US DOE Joint Genome Institute (JGI-PGF)"/>
            <person name="Walter F."/>
            <person name="Albersmeier A."/>
            <person name="Kalinowski J."/>
            <person name="Ruckert C."/>
        </authorList>
    </citation>
    <scope>NUCLEOTIDE SEQUENCE</scope>
    <source>
        <strain evidence="1">KCTC 23224</strain>
    </source>
</reference>
<comment type="caution">
    <text evidence="1">The sequence shown here is derived from an EMBL/GenBank/DDBJ whole genome shotgun (WGS) entry which is preliminary data.</text>
</comment>
<reference evidence="1" key="2">
    <citation type="submission" date="2020-09" db="EMBL/GenBank/DDBJ databases">
        <authorList>
            <person name="Sun Q."/>
            <person name="Kim S."/>
        </authorList>
    </citation>
    <scope>NUCLEOTIDE SEQUENCE</scope>
    <source>
        <strain evidence="1">KCTC 23224</strain>
    </source>
</reference>
<protein>
    <recommendedName>
        <fullName evidence="3">6-bladed beta-propeller protein</fullName>
    </recommendedName>
</protein>
<keyword evidence="2" id="KW-1185">Reference proteome</keyword>
<dbReference type="InterPro" id="IPR011042">
    <property type="entry name" value="6-blade_b-propeller_TolB-like"/>
</dbReference>
<dbReference type="Pfam" id="PF17170">
    <property type="entry name" value="DUF5128"/>
    <property type="match status" value="1"/>
</dbReference>
<evidence type="ECO:0000313" key="2">
    <source>
        <dbReference type="Proteomes" id="UP000642809"/>
    </source>
</evidence>
<dbReference type="AlphaFoldDB" id="A0A8J3CVE7"/>
<proteinExistence type="predicted"/>
<name>A0A8J3CVE7_9BACT</name>
<gene>
    <name evidence="1" type="ORF">GCM10008106_02200</name>
</gene>
<dbReference type="Proteomes" id="UP000642809">
    <property type="component" value="Unassembled WGS sequence"/>
</dbReference>
<accession>A0A8J3CVE7</accession>
<dbReference type="Gene3D" id="2.120.10.30">
    <property type="entry name" value="TolB, C-terminal domain"/>
    <property type="match status" value="1"/>
</dbReference>
<dbReference type="EMBL" id="BMYF01000001">
    <property type="protein sequence ID" value="GHB25008.1"/>
    <property type="molecule type" value="Genomic_DNA"/>
</dbReference>
<sequence length="398" mass="46613">MTRMFKRFTLFLLTICLTSCQKDPNQSSIPTLIVDIDNVTEAKLSDYFESIDYVWMEDESTEDASIGVMHRLISHRDKFYIFDEDICICFYIFSDKGDFIRKVRGYGDGPGSYMYPSSFQVVQDTIRLVDISQRKILSYDLDGNWLYDAKLRSPALEVFVDTKGNEFYYAASYLSTDIMNQVQVYDQVGTLNFEGFPFRGTFEEIKTINREPFIEINERVVFLEQYADTLFLLKNEKSEPFLLFDFLKKGFTESDLNQIKDYEPLEYLDYLNNRIPLYFLGMAVGNQRHFLGYFQYRNNHYLGIYDFEKTSGSVFKSGIINDLDQGKVIHGLSNLNDSSVYAWTTGRDLYKHVQHLRSKMTDQTWETFVKGEGYKLVSTANRAKNSENRVLMILKWKK</sequence>